<gene>
    <name evidence="16" type="ORF">OXX778_LOCUS4525</name>
</gene>
<comment type="caution">
    <text evidence="16">The sequence shown here is derived from an EMBL/GenBank/DDBJ whole genome shotgun (WGS) entry which is preliminary data.</text>
</comment>
<dbReference type="GO" id="GO:0044545">
    <property type="term" value="C:NSL complex"/>
    <property type="evidence" value="ECO:0007669"/>
    <property type="project" value="TreeGrafter"/>
</dbReference>
<organism evidence="16 17">
    <name type="scientific">Brachionus calyciflorus</name>
    <dbReference type="NCBI Taxonomy" id="104777"/>
    <lineage>
        <taxon>Eukaryota</taxon>
        <taxon>Metazoa</taxon>
        <taxon>Spiralia</taxon>
        <taxon>Gnathifera</taxon>
        <taxon>Rotifera</taxon>
        <taxon>Eurotatoria</taxon>
        <taxon>Monogononta</taxon>
        <taxon>Pseudotrocha</taxon>
        <taxon>Ploima</taxon>
        <taxon>Brachionidae</taxon>
        <taxon>Brachionus</taxon>
    </lineage>
</organism>
<evidence type="ECO:0000256" key="10">
    <source>
        <dbReference type="ARBA" id="ARBA00032947"/>
    </source>
</evidence>
<evidence type="ECO:0000256" key="1">
    <source>
        <dbReference type="ARBA" id="ARBA00004123"/>
    </source>
</evidence>
<evidence type="ECO:0000313" key="17">
    <source>
        <dbReference type="Proteomes" id="UP000663879"/>
    </source>
</evidence>
<evidence type="ECO:0000256" key="8">
    <source>
        <dbReference type="ARBA" id="ARBA00023128"/>
    </source>
</evidence>
<proteinExistence type="predicted"/>
<accession>A0A813Q6M8</accession>
<dbReference type="GO" id="GO:0005634">
    <property type="term" value="C:nucleus"/>
    <property type="evidence" value="ECO:0007669"/>
    <property type="project" value="UniProtKB-SubCell"/>
</dbReference>
<evidence type="ECO:0000256" key="7">
    <source>
        <dbReference type="ARBA" id="ARBA00022853"/>
    </source>
</evidence>
<evidence type="ECO:0000259" key="15">
    <source>
        <dbReference type="Pfam" id="PF13891"/>
    </source>
</evidence>
<evidence type="ECO:0000256" key="11">
    <source>
        <dbReference type="ARBA" id="ARBA00033378"/>
    </source>
</evidence>
<evidence type="ECO:0000256" key="14">
    <source>
        <dbReference type="SAM" id="MobiDB-lite"/>
    </source>
</evidence>
<dbReference type="EMBL" id="CAJNOC010000449">
    <property type="protein sequence ID" value="CAF0762803.1"/>
    <property type="molecule type" value="Genomic_DNA"/>
</dbReference>
<dbReference type="AlphaFoldDB" id="A0A813Q6M8"/>
<keyword evidence="5" id="KW-0597">Phosphoprotein</keyword>
<evidence type="ECO:0000256" key="3">
    <source>
        <dbReference type="ARBA" id="ARBA00015508"/>
    </source>
</evidence>
<comment type="subunit">
    <text evidence="13">Component of the NSL complex at least composed of KAT8/MOF, KANSL1, KANSL2, KANSL3, MCRS1, PHF20, OGT1/OGT, WDR5 and HCFC1.</text>
</comment>
<keyword evidence="8" id="KW-0496">Mitochondrion</keyword>
<evidence type="ECO:0000313" key="16">
    <source>
        <dbReference type="EMBL" id="CAF0762803.1"/>
    </source>
</evidence>
<dbReference type="InterPro" id="IPR025927">
    <property type="entry name" value="Znf_KANL2-like"/>
</dbReference>
<keyword evidence="4" id="KW-1017">Isopeptide bond</keyword>
<evidence type="ECO:0000256" key="6">
    <source>
        <dbReference type="ARBA" id="ARBA00022843"/>
    </source>
</evidence>
<keyword evidence="17" id="KW-1185">Reference proteome</keyword>
<sequence>MKKQVFFQNLFDNFTNETPNLCIFNGCNLKSIKNYDFCYQHVDLFVKKTCNKYSICKWKDETNSKKCNQLVKKDLNKKIGKNNSNEFCITHSALEKLKIKKSEGEFLENNLIVWKEDKQFNEIEYFLSRRDVQDLELSDNENNHKNFIDLIDIDSDPQILRSSNDPSDKLLLEIIEKYSIPNSSKEQTIESNTNTTPKKNSIPIEVDINKKSVYTKEELVKIYNLKLSKLKLMYKKQINILNDKLIIDRKKYLTMKKNSEQNINPSYSGYIPTYKDLNQQESYLKRKYDPITAAKTGSSIYKHIESNRENSQKCSYNPNGSICDHICLPQSKFCKNHITSDQNQYGFCDCNFLAHNALKHPLIKQVAHTCEKDFIQDRSMTNEFSNIIQGDIIPDHLVKIYKNFTELKKSDNQTDNVFKDDSKISKNFEIFSKSEDENQNDLENIEGKESASTLSSSSSDSSFSTTSSDSNKSVLSSSISSSTDSDEEQDQMQLGN</sequence>
<feature type="domain" description="KANL2-like probable zinc-finger" evidence="15">
    <location>
        <begin position="314"/>
        <end position="356"/>
    </location>
</feature>
<evidence type="ECO:0000256" key="13">
    <source>
        <dbReference type="ARBA" id="ARBA00093543"/>
    </source>
</evidence>
<feature type="region of interest" description="Disordered" evidence="14">
    <location>
        <begin position="435"/>
        <end position="496"/>
    </location>
</feature>
<comment type="function">
    <text evidence="12">Non-catalytic component of the NSL histone acetyltransferase complex, a multiprotein complex that mediates histone H4 acetylation at 'Lys-5'- and 'Lys-8' (H4K5ac and H4K8ac) at transcription start sites and promotes transcription initiation. Required for NSL complex stability and for transcription of intraciliary transport genes in both ciliated and non-ciliated cells by regulating histone H4 acetylation at 'Lys-5'- and 'Lys-12' (H4K5ac and H4K12ac). This is necessary for cilium assembly in ciliated cells and for organization of the microtubule cytoskeleton in non-ciliated cells. Required within the NSL complex to maintain nuclear architecture stability by promoting KAT8-mediated acetylation of lamin LMNA.</text>
</comment>
<evidence type="ECO:0000256" key="5">
    <source>
        <dbReference type="ARBA" id="ARBA00022553"/>
    </source>
</evidence>
<dbReference type="PANTHER" id="PTHR13453">
    <property type="entry name" value="KAT8 REGULATORY NSL COMPLEX SUBUNIT 2"/>
    <property type="match status" value="1"/>
</dbReference>
<feature type="compositionally biased region" description="Low complexity" evidence="14">
    <location>
        <begin position="450"/>
        <end position="483"/>
    </location>
</feature>
<comment type="subcellular location">
    <subcellularLocation>
        <location evidence="2">Mitochondrion</location>
    </subcellularLocation>
    <subcellularLocation>
        <location evidence="1">Nucleus</location>
    </subcellularLocation>
</comment>
<dbReference type="OrthoDB" id="677315at2759"/>
<evidence type="ECO:0000256" key="12">
    <source>
        <dbReference type="ARBA" id="ARBA00093359"/>
    </source>
</evidence>
<dbReference type="Pfam" id="PF13891">
    <property type="entry name" value="zf-C3HC3H_KANSL2"/>
    <property type="match status" value="1"/>
</dbReference>
<name>A0A813Q6M8_9BILA</name>
<dbReference type="GO" id="GO:0006325">
    <property type="term" value="P:chromatin organization"/>
    <property type="evidence" value="ECO:0007669"/>
    <property type="project" value="UniProtKB-KW"/>
</dbReference>
<evidence type="ECO:0000256" key="2">
    <source>
        <dbReference type="ARBA" id="ARBA00004173"/>
    </source>
</evidence>
<dbReference type="InterPro" id="IPR026316">
    <property type="entry name" value="NSL2"/>
</dbReference>
<reference evidence="16" key="1">
    <citation type="submission" date="2021-02" db="EMBL/GenBank/DDBJ databases">
        <authorList>
            <person name="Nowell W R."/>
        </authorList>
    </citation>
    <scope>NUCLEOTIDE SEQUENCE</scope>
    <source>
        <strain evidence="16">Ploen Becks lab</strain>
    </source>
</reference>
<dbReference type="Proteomes" id="UP000663879">
    <property type="component" value="Unassembled WGS sequence"/>
</dbReference>
<evidence type="ECO:0000256" key="4">
    <source>
        <dbReference type="ARBA" id="ARBA00022499"/>
    </source>
</evidence>
<keyword evidence="7" id="KW-0156">Chromatin regulator</keyword>
<dbReference type="GO" id="GO:0005739">
    <property type="term" value="C:mitochondrion"/>
    <property type="evidence" value="ECO:0007669"/>
    <property type="project" value="UniProtKB-SubCell"/>
</dbReference>
<keyword evidence="6" id="KW-0832">Ubl conjugation</keyword>
<keyword evidence="9" id="KW-0539">Nucleus</keyword>
<protein>
    <recommendedName>
        <fullName evidence="3">KAT8 regulatory NSL complex subunit 2</fullName>
    </recommendedName>
    <alternativeName>
        <fullName evidence="11">NSL complex protein NSL2</fullName>
    </alternativeName>
    <alternativeName>
        <fullName evidence="10">Non-specific lethal 2 homolog</fullName>
    </alternativeName>
</protein>
<evidence type="ECO:0000256" key="9">
    <source>
        <dbReference type="ARBA" id="ARBA00023242"/>
    </source>
</evidence>
<dbReference type="PANTHER" id="PTHR13453:SF1">
    <property type="entry name" value="KAT8 REGULATORY NSL COMPLEX SUBUNIT 2"/>
    <property type="match status" value="1"/>
</dbReference>